<reference evidence="1" key="1">
    <citation type="submission" date="2021-05" db="EMBL/GenBank/DDBJ databases">
        <authorList>
            <person name="Scholz U."/>
            <person name="Mascher M."/>
            <person name="Fiebig A."/>
        </authorList>
    </citation>
    <scope>NUCLEOTIDE SEQUENCE [LARGE SCALE GENOMIC DNA]</scope>
</reference>
<proteinExistence type="predicted"/>
<protein>
    <submittedName>
        <fullName evidence="1">Uncharacterized protein</fullName>
    </submittedName>
</protein>
<name>A0ACD6A1R3_AVESA</name>
<evidence type="ECO:0000313" key="2">
    <source>
        <dbReference type="Proteomes" id="UP001732700"/>
    </source>
</evidence>
<reference evidence="1" key="2">
    <citation type="submission" date="2025-09" db="UniProtKB">
        <authorList>
            <consortium name="EnsemblPlants"/>
        </authorList>
    </citation>
    <scope>IDENTIFICATION</scope>
</reference>
<accession>A0ACD6A1R3</accession>
<dbReference type="Proteomes" id="UP001732700">
    <property type="component" value="Chromosome 7C"/>
</dbReference>
<dbReference type="EnsemblPlants" id="AVESA.00010b.r2.7CG0707700.1">
    <property type="protein sequence ID" value="AVESA.00010b.r2.7CG0707700.1.CDS.1"/>
    <property type="gene ID" value="AVESA.00010b.r2.7CG0707700"/>
</dbReference>
<evidence type="ECO:0000313" key="1">
    <source>
        <dbReference type="EnsemblPlants" id="AVESA.00010b.r2.7CG0707700.1.CDS.1"/>
    </source>
</evidence>
<organism evidence="1 2">
    <name type="scientific">Avena sativa</name>
    <name type="common">Oat</name>
    <dbReference type="NCBI Taxonomy" id="4498"/>
    <lineage>
        <taxon>Eukaryota</taxon>
        <taxon>Viridiplantae</taxon>
        <taxon>Streptophyta</taxon>
        <taxon>Embryophyta</taxon>
        <taxon>Tracheophyta</taxon>
        <taxon>Spermatophyta</taxon>
        <taxon>Magnoliopsida</taxon>
        <taxon>Liliopsida</taxon>
        <taxon>Poales</taxon>
        <taxon>Poaceae</taxon>
        <taxon>BOP clade</taxon>
        <taxon>Pooideae</taxon>
        <taxon>Poodae</taxon>
        <taxon>Poeae</taxon>
        <taxon>Poeae Chloroplast Group 1 (Aveneae type)</taxon>
        <taxon>Aveninae</taxon>
        <taxon>Avena</taxon>
    </lineage>
</organism>
<keyword evidence="2" id="KW-1185">Reference proteome</keyword>
<sequence length="955" mass="106010">MKMIWPVRKTERQFHHIHRVAAAAMILLLFVSKTTSWTSSADANAQSAWGCVEREREALLSFKESLLDPAGRLSSWRGQDCCRWKGVRCDSGAGHVVGLDLRNTADDPWSAELMLSRGEMSSSITALQYLRYLDLSYNCFNLTRIPMFIGAISNLRYLNLSCANFAGTIPSHMMGNLSKLQYLDVSDDTAGLTMSDLSWLHRLSLLRHLDVSGVLVRSARDWISQVNTLPHLKVLGLSNCGLGSTVSTLSPSNLTHLEVLDLSGNEFGTSLQHNWLWDLTSLKKLQLGGCGWTGPIPDALGNMSSLEVIDLGANYKLSGYMPDNLENLCSLQVLNLDWVNINGDLTELMGRLPKCSWNKLRELHLLRANLTGELPDWIGNLTSLSHLDLYQNMLVGPVPAGIGALGRLTYLDFGLSKLSGVMSTQHFASLVNLEYLDLSHNSLELDLDGDDWVPPFRFLQIGYFRSCKLGPHFPTWLRWQAGIAELDISNTSISGVLPHWFWTVSSHAQRLYLSRNQLTGDLPTKLDLLSVVELDLSKNSLSGKLLANLTAPQLTRLHLSNNHIKGAIPAYVCQLDLSELDLSNNQLTGDFPRCPDNSRNTTSTAFGPYSICEQLSCSLSILDLKNNTLSGKFPGFLQDAAGLSFLDLSRNMFSGTLPTWIGSKMPSLEVLILRSNMFYGHLPKQFTSLSSLHYLDVAHNNMSGRIPSSLGRLKAMTGQYEGSNNNYSDDSIITVSKDQERQYTLDYTNPIVLMDLSANSLTGHIPGGLSLLKGLQTLSLSNNQLDGRVLDNIGDLRKLESLDLSYNYLAGEIPSSLSDLTFLSWLNLSYNDLSGRIPSGRQLQTLNVPSMYMGNPGLCVPPLPNNCSKVVTNPSAHDDEHEDDATQDTAFLFRGMSSGYGMGLWTVYCILLFSKTSRAAYFRLFDRLYDKCYLQVALIKARLRDTVRNFRDEAP</sequence>